<evidence type="ECO:0000313" key="1">
    <source>
        <dbReference type="EMBL" id="QJW98236.1"/>
    </source>
</evidence>
<evidence type="ECO:0000313" key="2">
    <source>
        <dbReference type="Proteomes" id="UP000503447"/>
    </source>
</evidence>
<gene>
    <name evidence="1" type="ORF">FTUN_5820</name>
</gene>
<dbReference type="Proteomes" id="UP000503447">
    <property type="component" value="Chromosome"/>
</dbReference>
<accession>A0A6M5YXV4</accession>
<keyword evidence="2" id="KW-1185">Reference proteome</keyword>
<dbReference type="KEGG" id="ftj:FTUN_5820"/>
<sequence length="196" mass="20698">MIRGPRVQVRLRLWVADRRLGIVTGTECSHTAAAPVNPSGAGAGAGGGAVCGERPDAGPVRRVRSRYRCRHKSVPNGEFARARGTTPAAVARKARAERLASRRPARVELIGHGNSIAVREIPSSNQPIVSNRAPRAACGSVPSAILEPTRHYAAVPDPHDPRPLAAGTGRAPGRGYVRACRLPHTRGRLAPLSPHA</sequence>
<organism evidence="1 2">
    <name type="scientific">Frigoriglobus tundricola</name>
    <dbReference type="NCBI Taxonomy" id="2774151"/>
    <lineage>
        <taxon>Bacteria</taxon>
        <taxon>Pseudomonadati</taxon>
        <taxon>Planctomycetota</taxon>
        <taxon>Planctomycetia</taxon>
        <taxon>Gemmatales</taxon>
        <taxon>Gemmataceae</taxon>
        <taxon>Frigoriglobus</taxon>
    </lineage>
</organism>
<dbReference type="AlphaFoldDB" id="A0A6M5YXV4"/>
<dbReference type="EMBL" id="CP053452">
    <property type="protein sequence ID" value="QJW98236.1"/>
    <property type="molecule type" value="Genomic_DNA"/>
</dbReference>
<proteinExistence type="predicted"/>
<name>A0A6M5YXV4_9BACT</name>
<protein>
    <submittedName>
        <fullName evidence="1">Uncharacterized protein</fullName>
    </submittedName>
</protein>
<reference evidence="2" key="1">
    <citation type="submission" date="2020-05" db="EMBL/GenBank/DDBJ databases">
        <title>Frigoriglobus tundricola gen. nov., sp. nov., a psychrotolerant cellulolytic planctomycete of the family Gemmataceae with two divergent copies of 16S rRNA gene.</title>
        <authorList>
            <person name="Kulichevskaya I.S."/>
            <person name="Ivanova A.A."/>
            <person name="Naumoff D.G."/>
            <person name="Beletsky A.V."/>
            <person name="Rijpstra W.I.C."/>
            <person name="Sinninghe Damste J.S."/>
            <person name="Mardanov A.V."/>
            <person name="Ravin N.V."/>
            <person name="Dedysh S.N."/>
        </authorList>
    </citation>
    <scope>NUCLEOTIDE SEQUENCE [LARGE SCALE GENOMIC DNA]</scope>
    <source>
        <strain evidence="2">PL17</strain>
    </source>
</reference>